<evidence type="ECO:0000256" key="15">
    <source>
        <dbReference type="ARBA" id="ARBA00077538"/>
    </source>
</evidence>
<dbReference type="InterPro" id="IPR036249">
    <property type="entry name" value="Thioredoxin-like_sf"/>
</dbReference>
<evidence type="ECO:0000256" key="9">
    <source>
        <dbReference type="ARBA" id="ARBA00023242"/>
    </source>
</evidence>
<feature type="region of interest" description="Disordered" evidence="16">
    <location>
        <begin position="1"/>
        <end position="28"/>
    </location>
</feature>
<dbReference type="GO" id="GO:0008379">
    <property type="term" value="F:thioredoxin peroxidase activity"/>
    <property type="evidence" value="ECO:0007669"/>
    <property type="project" value="TreeGrafter"/>
</dbReference>
<dbReference type="CDD" id="cd03017">
    <property type="entry name" value="PRX_BCP"/>
    <property type="match status" value="1"/>
</dbReference>
<dbReference type="GO" id="GO:0034599">
    <property type="term" value="P:cellular response to oxidative stress"/>
    <property type="evidence" value="ECO:0007669"/>
    <property type="project" value="UniProtKB-ARBA"/>
</dbReference>
<dbReference type="PANTHER" id="PTHR42801:SF23">
    <property type="entry name" value="PEROXIREDOXIN DOT5"/>
    <property type="match status" value="1"/>
</dbReference>
<keyword evidence="5" id="KW-0575">Peroxidase</keyword>
<dbReference type="GO" id="GO:0005634">
    <property type="term" value="C:nucleus"/>
    <property type="evidence" value="ECO:0007669"/>
    <property type="project" value="UniProtKB-SubCell"/>
</dbReference>
<evidence type="ECO:0000313" key="19">
    <source>
        <dbReference type="Proteomes" id="UP001438707"/>
    </source>
</evidence>
<keyword evidence="10" id="KW-0676">Redox-active center</keyword>
<gene>
    <name evidence="18" type="ORF">WJX74_008051</name>
</gene>
<dbReference type="InterPro" id="IPR000866">
    <property type="entry name" value="AhpC/TSA"/>
</dbReference>
<evidence type="ECO:0000256" key="16">
    <source>
        <dbReference type="SAM" id="MobiDB-lite"/>
    </source>
</evidence>
<evidence type="ECO:0000313" key="18">
    <source>
        <dbReference type="EMBL" id="KAK9841567.1"/>
    </source>
</evidence>
<comment type="caution">
    <text evidence="18">The sequence shown here is derived from an EMBL/GenBank/DDBJ whole genome shotgun (WGS) entry which is preliminary data.</text>
</comment>
<accession>A0AAW1S6Q0</accession>
<evidence type="ECO:0000256" key="5">
    <source>
        <dbReference type="ARBA" id="ARBA00022559"/>
    </source>
</evidence>
<keyword evidence="19" id="KW-1185">Reference proteome</keyword>
<comment type="similarity">
    <text evidence="12">Belongs to the peroxiredoxin family. BCP/PrxQ subfamily.</text>
</comment>
<evidence type="ECO:0000256" key="13">
    <source>
        <dbReference type="ARBA" id="ARBA00042163"/>
    </source>
</evidence>
<dbReference type="Pfam" id="PF00578">
    <property type="entry name" value="AhpC-TSA"/>
    <property type="match status" value="1"/>
</dbReference>
<name>A0AAW1S6Q0_9CHLO</name>
<evidence type="ECO:0000256" key="7">
    <source>
        <dbReference type="ARBA" id="ARBA00023002"/>
    </source>
</evidence>
<evidence type="ECO:0000256" key="11">
    <source>
        <dbReference type="ARBA" id="ARBA00032824"/>
    </source>
</evidence>
<reference evidence="18 19" key="1">
    <citation type="journal article" date="2024" name="Nat. Commun.">
        <title>Phylogenomics reveals the evolutionary origins of lichenization in chlorophyte algae.</title>
        <authorList>
            <person name="Puginier C."/>
            <person name="Libourel C."/>
            <person name="Otte J."/>
            <person name="Skaloud P."/>
            <person name="Haon M."/>
            <person name="Grisel S."/>
            <person name="Petersen M."/>
            <person name="Berrin J.G."/>
            <person name="Delaux P.M."/>
            <person name="Dal Grande F."/>
            <person name="Keller J."/>
        </authorList>
    </citation>
    <scope>NUCLEOTIDE SEQUENCE [LARGE SCALE GENOMIC DNA]</scope>
    <source>
        <strain evidence="18 19">SAG 2145</strain>
    </source>
</reference>
<evidence type="ECO:0000259" key="17">
    <source>
        <dbReference type="PROSITE" id="PS51352"/>
    </source>
</evidence>
<dbReference type="GO" id="GO:0009543">
    <property type="term" value="C:chloroplast thylakoid lumen"/>
    <property type="evidence" value="ECO:0007669"/>
    <property type="project" value="UniProtKB-SubCell"/>
</dbReference>
<keyword evidence="9" id="KW-0539">Nucleus</keyword>
<dbReference type="SUPFAM" id="SSF52833">
    <property type="entry name" value="Thioredoxin-like"/>
    <property type="match status" value="1"/>
</dbReference>
<dbReference type="EMBL" id="JALJOS010000003">
    <property type="protein sequence ID" value="KAK9841567.1"/>
    <property type="molecule type" value="Genomic_DNA"/>
</dbReference>
<comment type="subcellular location">
    <subcellularLocation>
        <location evidence="1">Nucleus</location>
    </subcellularLocation>
    <subcellularLocation>
        <location evidence="2">Plastid</location>
        <location evidence="2">Chloroplast thylakoid lumen</location>
    </subcellularLocation>
</comment>
<keyword evidence="7" id="KW-0560">Oxidoreductase</keyword>
<evidence type="ECO:0000256" key="10">
    <source>
        <dbReference type="ARBA" id="ARBA00023284"/>
    </source>
</evidence>
<evidence type="ECO:0000256" key="6">
    <source>
        <dbReference type="ARBA" id="ARBA00022862"/>
    </source>
</evidence>
<dbReference type="AlphaFoldDB" id="A0AAW1S6Q0"/>
<dbReference type="GO" id="GO:0045454">
    <property type="term" value="P:cell redox homeostasis"/>
    <property type="evidence" value="ECO:0007669"/>
    <property type="project" value="TreeGrafter"/>
</dbReference>
<evidence type="ECO:0000256" key="14">
    <source>
        <dbReference type="ARBA" id="ARBA00049091"/>
    </source>
</evidence>
<evidence type="ECO:0000256" key="8">
    <source>
        <dbReference type="ARBA" id="ARBA00023157"/>
    </source>
</evidence>
<sequence length="186" mass="20065">MPPKRKPAQEAVLDTAGQAHKEAKGGLKIGDNLPDLVALETDESKPDAEKKVSLKEATIERGAIIFVYPKANTPGCTKQACSFNESVDKLGKAGYQIFGLSADKPKSQANWKQKHNMTFTLLCDPSQEVLKQLGVIKAGKITRSHFVIEKGGKVKDIQLGISPAKSIVEAIKVLGIEEEEPQEGSS</sequence>
<proteinExistence type="inferred from homology"/>
<dbReference type="PANTHER" id="PTHR42801">
    <property type="entry name" value="THIOREDOXIN-DEPENDENT PEROXIDE REDUCTASE"/>
    <property type="match status" value="1"/>
</dbReference>
<evidence type="ECO:0000256" key="12">
    <source>
        <dbReference type="ARBA" id="ARBA00038489"/>
    </source>
</evidence>
<protein>
    <recommendedName>
        <fullName evidence="4">thioredoxin-dependent peroxiredoxin</fullName>
        <ecNumber evidence="4">1.11.1.24</ecNumber>
    </recommendedName>
    <alternativeName>
        <fullName evidence="15">Nuclear thiol peroxidase</fullName>
    </alternativeName>
    <alternativeName>
        <fullName evidence="11">Thioredoxin peroxidase</fullName>
    </alternativeName>
    <alternativeName>
        <fullName evidence="13">Thioredoxin-dependent peroxiredoxin Q</fullName>
    </alternativeName>
</protein>
<dbReference type="Proteomes" id="UP001438707">
    <property type="component" value="Unassembled WGS sequence"/>
</dbReference>
<evidence type="ECO:0000256" key="3">
    <source>
        <dbReference type="ARBA" id="ARBA00011245"/>
    </source>
</evidence>
<keyword evidence="8" id="KW-1015">Disulfide bond</keyword>
<comment type="subunit">
    <text evidence="3">Monomer.</text>
</comment>
<feature type="domain" description="Thioredoxin" evidence="17">
    <location>
        <begin position="27"/>
        <end position="176"/>
    </location>
</feature>
<evidence type="ECO:0000256" key="2">
    <source>
        <dbReference type="ARBA" id="ARBA00004456"/>
    </source>
</evidence>
<dbReference type="FunFam" id="3.40.30.10:FF:000157">
    <property type="entry name" value="DOT5p Nuclear thiol peroxidase"/>
    <property type="match status" value="1"/>
</dbReference>
<comment type="catalytic activity">
    <reaction evidence="14">
        <text>a hydroperoxide + [thioredoxin]-dithiol = an alcohol + [thioredoxin]-disulfide + H2O</text>
        <dbReference type="Rhea" id="RHEA:62620"/>
        <dbReference type="Rhea" id="RHEA-COMP:10698"/>
        <dbReference type="Rhea" id="RHEA-COMP:10700"/>
        <dbReference type="ChEBI" id="CHEBI:15377"/>
        <dbReference type="ChEBI" id="CHEBI:29950"/>
        <dbReference type="ChEBI" id="CHEBI:30879"/>
        <dbReference type="ChEBI" id="CHEBI:35924"/>
        <dbReference type="ChEBI" id="CHEBI:50058"/>
        <dbReference type="EC" id="1.11.1.24"/>
    </reaction>
</comment>
<keyword evidence="6" id="KW-0049">Antioxidant</keyword>
<dbReference type="InterPro" id="IPR013766">
    <property type="entry name" value="Thioredoxin_domain"/>
</dbReference>
<organism evidence="18 19">
    <name type="scientific">Apatococcus lobatus</name>
    <dbReference type="NCBI Taxonomy" id="904363"/>
    <lineage>
        <taxon>Eukaryota</taxon>
        <taxon>Viridiplantae</taxon>
        <taxon>Chlorophyta</taxon>
        <taxon>core chlorophytes</taxon>
        <taxon>Trebouxiophyceae</taxon>
        <taxon>Chlorellales</taxon>
        <taxon>Chlorellaceae</taxon>
        <taxon>Apatococcus</taxon>
    </lineage>
</organism>
<dbReference type="InterPro" id="IPR050924">
    <property type="entry name" value="Peroxiredoxin_BCP/PrxQ"/>
</dbReference>
<evidence type="ECO:0000256" key="1">
    <source>
        <dbReference type="ARBA" id="ARBA00004123"/>
    </source>
</evidence>
<dbReference type="PROSITE" id="PS51352">
    <property type="entry name" value="THIOREDOXIN_2"/>
    <property type="match status" value="1"/>
</dbReference>
<evidence type="ECO:0000256" key="4">
    <source>
        <dbReference type="ARBA" id="ARBA00013017"/>
    </source>
</evidence>
<dbReference type="EC" id="1.11.1.24" evidence="4"/>
<dbReference type="Gene3D" id="3.40.30.10">
    <property type="entry name" value="Glutaredoxin"/>
    <property type="match status" value="1"/>
</dbReference>